<feature type="region of interest" description="Disordered" evidence="4">
    <location>
        <begin position="1056"/>
        <end position="1085"/>
    </location>
</feature>
<dbReference type="Pfam" id="PF00076">
    <property type="entry name" value="RRM_1"/>
    <property type="match status" value="2"/>
</dbReference>
<feature type="domain" description="RRM" evidence="5">
    <location>
        <begin position="328"/>
        <end position="444"/>
    </location>
</feature>
<feature type="compositionally biased region" description="Low complexity" evidence="4">
    <location>
        <begin position="579"/>
        <end position="598"/>
    </location>
</feature>
<accession>A0A836GUC6</accession>
<feature type="compositionally biased region" description="Polar residues" evidence="4">
    <location>
        <begin position="730"/>
        <end position="765"/>
    </location>
</feature>
<reference evidence="6 7" key="1">
    <citation type="submission" date="2021-02" db="EMBL/GenBank/DDBJ databases">
        <title>Leishmania (Mundinia) enrietti genome sequencing and assembly.</title>
        <authorList>
            <person name="Almutairi H."/>
            <person name="Gatherer D."/>
        </authorList>
    </citation>
    <scope>NUCLEOTIDE SEQUENCE [LARGE SCALE GENOMIC DNA]</scope>
    <source>
        <strain evidence="6">CUR178</strain>
    </source>
</reference>
<feature type="compositionally biased region" description="Polar residues" evidence="4">
    <location>
        <begin position="61"/>
        <end position="73"/>
    </location>
</feature>
<dbReference type="InterPro" id="IPR035979">
    <property type="entry name" value="RBD_domain_sf"/>
</dbReference>
<evidence type="ECO:0000256" key="1">
    <source>
        <dbReference type="ARBA" id="ARBA00022737"/>
    </source>
</evidence>
<evidence type="ECO:0000313" key="7">
    <source>
        <dbReference type="Proteomes" id="UP000674179"/>
    </source>
</evidence>
<keyword evidence="1" id="KW-0677">Repeat</keyword>
<dbReference type="RefSeq" id="XP_067691285.1">
    <property type="nucleotide sequence ID" value="XM_067835914.1"/>
</dbReference>
<feature type="region of interest" description="Disordered" evidence="4">
    <location>
        <begin position="1341"/>
        <end position="1384"/>
    </location>
</feature>
<evidence type="ECO:0000313" key="6">
    <source>
        <dbReference type="EMBL" id="KAG5474092.1"/>
    </source>
</evidence>
<feature type="compositionally biased region" description="Low complexity" evidence="4">
    <location>
        <begin position="1056"/>
        <end position="1068"/>
    </location>
</feature>
<evidence type="ECO:0000256" key="2">
    <source>
        <dbReference type="ARBA" id="ARBA00022884"/>
    </source>
</evidence>
<dbReference type="GO" id="GO:0003723">
    <property type="term" value="F:RNA binding"/>
    <property type="evidence" value="ECO:0007669"/>
    <property type="project" value="UniProtKB-UniRule"/>
</dbReference>
<dbReference type="CDD" id="cd00590">
    <property type="entry name" value="RRM_SF"/>
    <property type="match status" value="1"/>
</dbReference>
<dbReference type="GeneID" id="94171424"/>
<feature type="region of interest" description="Disordered" evidence="4">
    <location>
        <begin position="1"/>
        <end position="166"/>
    </location>
</feature>
<feature type="compositionally biased region" description="Basic and acidic residues" evidence="4">
    <location>
        <begin position="81"/>
        <end position="95"/>
    </location>
</feature>
<feature type="compositionally biased region" description="Gly residues" evidence="4">
    <location>
        <begin position="547"/>
        <end position="557"/>
    </location>
</feature>
<feature type="compositionally biased region" description="Polar residues" evidence="4">
    <location>
        <begin position="128"/>
        <end position="138"/>
    </location>
</feature>
<dbReference type="SUPFAM" id="SSF54928">
    <property type="entry name" value="RNA-binding domain, RBD"/>
    <property type="match status" value="1"/>
</dbReference>
<dbReference type="InterPro" id="IPR000504">
    <property type="entry name" value="RRM_dom"/>
</dbReference>
<feature type="region of interest" description="Disordered" evidence="4">
    <location>
        <begin position="817"/>
        <end position="869"/>
    </location>
</feature>
<gene>
    <name evidence="6" type="ORF">CUR178_04203</name>
</gene>
<comment type="caution">
    <text evidence="6">The sequence shown here is derived from an EMBL/GenBank/DDBJ whole genome shotgun (WGS) entry which is preliminary data.</text>
</comment>
<protein>
    <recommendedName>
        <fullName evidence="5">RRM domain-containing protein</fullName>
    </recommendedName>
</protein>
<feature type="domain" description="RRM" evidence="5">
    <location>
        <begin position="233"/>
        <end position="313"/>
    </location>
</feature>
<name>A0A836GUC6_LEIEN</name>
<proteinExistence type="predicted"/>
<dbReference type="Proteomes" id="UP000674179">
    <property type="component" value="Chromosome 29"/>
</dbReference>
<evidence type="ECO:0000256" key="3">
    <source>
        <dbReference type="PROSITE-ProRule" id="PRU00176"/>
    </source>
</evidence>
<dbReference type="Gene3D" id="3.30.70.330">
    <property type="match status" value="2"/>
</dbReference>
<evidence type="ECO:0000256" key="4">
    <source>
        <dbReference type="SAM" id="MobiDB-lite"/>
    </source>
</evidence>
<feature type="region of interest" description="Disordered" evidence="4">
    <location>
        <begin position="184"/>
        <end position="230"/>
    </location>
</feature>
<feature type="region of interest" description="Disordered" evidence="4">
    <location>
        <begin position="362"/>
        <end position="395"/>
    </location>
</feature>
<feature type="compositionally biased region" description="Low complexity" evidence="4">
    <location>
        <begin position="826"/>
        <end position="847"/>
    </location>
</feature>
<organism evidence="6 7">
    <name type="scientific">Leishmania enriettii</name>
    <dbReference type="NCBI Taxonomy" id="5663"/>
    <lineage>
        <taxon>Eukaryota</taxon>
        <taxon>Discoba</taxon>
        <taxon>Euglenozoa</taxon>
        <taxon>Kinetoplastea</taxon>
        <taxon>Metakinetoplastina</taxon>
        <taxon>Trypanosomatida</taxon>
        <taxon>Trypanosomatidae</taxon>
        <taxon>Leishmaniinae</taxon>
        <taxon>Leishmania</taxon>
    </lineage>
</organism>
<evidence type="ECO:0000259" key="5">
    <source>
        <dbReference type="PROSITE" id="PS50102"/>
    </source>
</evidence>
<keyword evidence="2 3" id="KW-0694">RNA-binding</keyword>
<feature type="region of interest" description="Disordered" evidence="4">
    <location>
        <begin position="542"/>
        <end position="600"/>
    </location>
</feature>
<dbReference type="KEGG" id="lenr:94171424"/>
<feature type="region of interest" description="Disordered" evidence="4">
    <location>
        <begin position="730"/>
        <end position="805"/>
    </location>
</feature>
<dbReference type="PROSITE" id="PS50102">
    <property type="entry name" value="RRM"/>
    <property type="match status" value="2"/>
</dbReference>
<sequence length="1454" mass="148507">MKPLSSSGTASRPVEDAGDTCDCVCEGHRARPACPDGGCRRPSQNSSPVSLPPASPLLPSTATGDSTAPTTYAPTRLRRTHPPDHHERGRGEGDNSHLSAGVPIDGVGDAEDLSSIRNESSGGAKRTGSCTPGVTNLSPHPLSFQQPLQNQQQRFGKRHDWGQAESSFSSSQIGSLLLTNGSATLPAGGSCTAGGNGGGRLRRSASGAGGSGGDGAAQPSSRHLQPPANHSHVNLFVRDLPLELNEEKLRAMFTPFGDIVNSAIMRNIHTGVSLGTAFVRFAKHEEAMQAMEAFAGGRPVTGSKRVTVQWARREHDKAPSGDERRKMRKLFIRNVPKDVTQEMLAALFSQYGPVKSVSTHRDTAAANAVSHPGGGSAAAATETDPASHGGHDSAAAGVSIDDRRIAFVTFEMEGVAEQATAAVHNTMPFASCQGIPLMVKLAEDTPVRHNALSSNSIRSCNVGILNGAGANGNGAYLSHSSSTGSGCSVGGHHPAVVASAPNNNALPWSELSINDYVFTPMTSPPAAQLHSTTGLAMLPGASHGMPEGWGGAPGPGAGRSLPRAPQDGSIGPALLPPRSFAGTTGAAASTSGTPTCTALSPTQSSSAVLLHTGQAIGSPPPPQQPLQSPIAFSSPPTSAWASTVVPQQMRSCSAADPMVDVSHTLASAGPIGSSSGSCNVQGLCSSPTDPIGFLGGDYSGCFLLSSYEAQDIYSRLQQCSNDLAVASGATVQPPLSRQPSAPAPGTNTRPHAGRSNNLGSNSVSANGPPYQVLGSYTDAAQRDGATSPLPPQPAQPSSSVPLNSASFQQSAPKLLSLPQPRSGVMQQPKQQQQPASAESECSNISSSGYAPTPYRLIPQPRSNTGPNLSVPLSRSAAAAVAFPAALAPSSATSRRANTLPPGACPPLSAATLQSRATRMALPSASTFLTAADGYAHSKSSGTCFRCAAPDEEGVAITGALSLRHGPRATSSSMHSVRGGCNGSGGCSFDANSGGAAPGISATPANSELAASFASNNTNTFQPYQGTGIVGFGSEAGHSANRAMNLSGSSKMKYTAAPSAKPASLPLPLGRSPAPQPSSRRFSDLKRPVAAAVSSPTFTTAPLMAAAAKMLSTDDGALNADDTTALECGAYTSDSMYTDKLNYPTSYAAKVMSTASGGNPPQCDGAIGSNVNMSNTQSSSDVVRGQLASTAPAQTASSGGAASAFFRSGRLGDASPRSLSHGGVGLLGSDLLFPWQDTSATVSGIADSNGCASVTTATAQSPLLCNDAGRRKEPSGVFETISIPSESRAEDLIAFTGRPKAASESDMWSQPEAGAYWSAVQMRDKAKLVLSGVGSGGTAATAYRTPSTATSTPKDLSHRSTARALPGVTAQPPSRISRSDDGDEDERGWIVYPDFNLDLGWPLGPGNETKKSGGLVGSGCESGSSHDGVDHLYSQHLGNAMDNLYNFMSYADASF</sequence>
<dbReference type="OrthoDB" id="266020at2759"/>
<keyword evidence="7" id="KW-1185">Reference proteome</keyword>
<dbReference type="SMART" id="SM00360">
    <property type="entry name" value="RRM"/>
    <property type="match status" value="2"/>
</dbReference>
<feature type="compositionally biased region" description="Polar residues" evidence="4">
    <location>
        <begin position="1"/>
        <end position="10"/>
    </location>
</feature>
<feature type="compositionally biased region" description="Polar residues" evidence="4">
    <location>
        <begin position="1343"/>
        <end position="1353"/>
    </location>
</feature>
<dbReference type="InterPro" id="IPR012677">
    <property type="entry name" value="Nucleotide-bd_a/b_plait_sf"/>
</dbReference>
<dbReference type="EMBL" id="JAFHKP010000029">
    <property type="protein sequence ID" value="KAG5474092.1"/>
    <property type="molecule type" value="Genomic_DNA"/>
</dbReference>
<dbReference type="PANTHER" id="PTHR24012">
    <property type="entry name" value="RNA BINDING PROTEIN"/>
    <property type="match status" value="1"/>
</dbReference>
<feature type="compositionally biased region" description="Low complexity" evidence="4">
    <location>
        <begin position="386"/>
        <end position="395"/>
    </location>
</feature>